<protein>
    <submittedName>
        <fullName evidence="1">Uncharacterized protein</fullName>
    </submittedName>
</protein>
<dbReference type="RefSeq" id="XP_046004820.1">
    <property type="nucleotide sequence ID" value="XM_046159820.1"/>
</dbReference>
<dbReference type="OrthoDB" id="6105938at2759"/>
<gene>
    <name evidence="1" type="ORF">B0I36DRAFT_369706</name>
</gene>
<keyword evidence="2" id="KW-1185">Reference proteome</keyword>
<dbReference type="EMBL" id="JAGTJQ010000014">
    <property type="protein sequence ID" value="KAH7012555.1"/>
    <property type="molecule type" value="Genomic_DNA"/>
</dbReference>
<dbReference type="GeneID" id="70189366"/>
<evidence type="ECO:0000313" key="1">
    <source>
        <dbReference type="EMBL" id="KAH7012555.1"/>
    </source>
</evidence>
<comment type="caution">
    <text evidence="1">The sequence shown here is derived from an EMBL/GenBank/DDBJ whole genome shotgun (WGS) entry which is preliminary data.</text>
</comment>
<accession>A0A9P8XR39</accession>
<reference evidence="1" key="1">
    <citation type="journal article" date="2021" name="Nat. Commun.">
        <title>Genetic determinants of endophytism in the Arabidopsis root mycobiome.</title>
        <authorList>
            <person name="Mesny F."/>
            <person name="Miyauchi S."/>
            <person name="Thiergart T."/>
            <person name="Pickel B."/>
            <person name="Atanasova L."/>
            <person name="Karlsson M."/>
            <person name="Huettel B."/>
            <person name="Barry K.W."/>
            <person name="Haridas S."/>
            <person name="Chen C."/>
            <person name="Bauer D."/>
            <person name="Andreopoulos W."/>
            <person name="Pangilinan J."/>
            <person name="LaButti K."/>
            <person name="Riley R."/>
            <person name="Lipzen A."/>
            <person name="Clum A."/>
            <person name="Drula E."/>
            <person name="Henrissat B."/>
            <person name="Kohler A."/>
            <person name="Grigoriev I.V."/>
            <person name="Martin F.M."/>
            <person name="Hacquard S."/>
        </authorList>
    </citation>
    <scope>NUCLEOTIDE SEQUENCE</scope>
    <source>
        <strain evidence="1">MPI-CAGE-CH-0230</strain>
    </source>
</reference>
<name>A0A9P8XR39_9PEZI</name>
<dbReference type="Proteomes" id="UP000756346">
    <property type="component" value="Unassembled WGS sequence"/>
</dbReference>
<dbReference type="PANTHER" id="PTHR38846:SF1">
    <property type="entry name" value="C3H1-TYPE DOMAIN-CONTAINING PROTEIN"/>
    <property type="match status" value="1"/>
</dbReference>
<dbReference type="AlphaFoldDB" id="A0A9P8XR39"/>
<organism evidence="1 2">
    <name type="scientific">Microdochium trichocladiopsis</name>
    <dbReference type="NCBI Taxonomy" id="1682393"/>
    <lineage>
        <taxon>Eukaryota</taxon>
        <taxon>Fungi</taxon>
        <taxon>Dikarya</taxon>
        <taxon>Ascomycota</taxon>
        <taxon>Pezizomycotina</taxon>
        <taxon>Sordariomycetes</taxon>
        <taxon>Xylariomycetidae</taxon>
        <taxon>Xylariales</taxon>
        <taxon>Microdochiaceae</taxon>
        <taxon>Microdochium</taxon>
    </lineage>
</organism>
<proteinExistence type="predicted"/>
<evidence type="ECO:0000313" key="2">
    <source>
        <dbReference type="Proteomes" id="UP000756346"/>
    </source>
</evidence>
<dbReference type="PANTHER" id="PTHR38846">
    <property type="entry name" value="C3H1-TYPE DOMAIN-CONTAINING PROTEIN"/>
    <property type="match status" value="1"/>
</dbReference>
<sequence>METPLDRFFQSFEGFKYDPLTLPSLSFTQLKKCHGDRKSYQQIEAPSKRFHKAIDIELEDMYGSSNDLAAWQALCRAVVTGGEVGRSITSCKKILQAINVNIFDLVYCARHSIASRNSNTSANELLRNLKTFPTIKALKNYSRQQNKVFPLAGGGRVNGDQSAALKAFLRPLNRKC</sequence>